<protein>
    <recommendedName>
        <fullName evidence="2">TonB C-terminal domain-containing protein</fullName>
    </recommendedName>
</protein>
<organism evidence="3 4">
    <name type="scientific">Chryseolinea lacunae</name>
    <dbReference type="NCBI Taxonomy" id="2801331"/>
    <lineage>
        <taxon>Bacteria</taxon>
        <taxon>Pseudomonadati</taxon>
        <taxon>Bacteroidota</taxon>
        <taxon>Cytophagia</taxon>
        <taxon>Cytophagales</taxon>
        <taxon>Fulvivirgaceae</taxon>
        <taxon>Chryseolinea</taxon>
    </lineage>
</organism>
<evidence type="ECO:0000256" key="1">
    <source>
        <dbReference type="SAM" id="SignalP"/>
    </source>
</evidence>
<dbReference type="SUPFAM" id="SSF74653">
    <property type="entry name" value="TolA/TonB C-terminal domain"/>
    <property type="match status" value="1"/>
</dbReference>
<gene>
    <name evidence="3" type="ORF">JI741_07530</name>
</gene>
<dbReference type="EMBL" id="JAERRB010000002">
    <property type="protein sequence ID" value="MBL0741066.1"/>
    <property type="molecule type" value="Genomic_DNA"/>
</dbReference>
<feature type="chain" id="PRO_5047092967" description="TonB C-terminal domain-containing protein" evidence="1">
    <location>
        <begin position="21"/>
        <end position="127"/>
    </location>
</feature>
<evidence type="ECO:0000313" key="4">
    <source>
        <dbReference type="Proteomes" id="UP000613030"/>
    </source>
</evidence>
<name>A0ABS1KRZ9_9BACT</name>
<evidence type="ECO:0000259" key="2">
    <source>
        <dbReference type="PROSITE" id="PS52015"/>
    </source>
</evidence>
<dbReference type="InterPro" id="IPR037682">
    <property type="entry name" value="TonB_C"/>
</dbReference>
<sequence length="127" mass="14685">MNRILITAILLVSICGFSYAQYTDTEVSMGFKEHDFTQYPAGKMKTKGRGRVKYHLVLDGDGKLERADLIRNDFDSIAEETCRKEIESLEFIPPPFRTKGQKFQMTVAFIYKTRFKAFSLTIPKKYP</sequence>
<keyword evidence="1" id="KW-0732">Signal</keyword>
<feature type="signal peptide" evidence="1">
    <location>
        <begin position="1"/>
        <end position="20"/>
    </location>
</feature>
<reference evidence="3 4" key="1">
    <citation type="submission" date="2021-01" db="EMBL/GenBank/DDBJ databases">
        <title>Chryseolinea sp. Jin1 Genome sequencing and assembly.</title>
        <authorList>
            <person name="Kim I."/>
        </authorList>
    </citation>
    <scope>NUCLEOTIDE SEQUENCE [LARGE SCALE GENOMIC DNA]</scope>
    <source>
        <strain evidence="3 4">Jin1</strain>
    </source>
</reference>
<evidence type="ECO:0000313" key="3">
    <source>
        <dbReference type="EMBL" id="MBL0741066.1"/>
    </source>
</evidence>
<dbReference type="PROSITE" id="PS52015">
    <property type="entry name" value="TONB_CTD"/>
    <property type="match status" value="1"/>
</dbReference>
<dbReference type="RefSeq" id="WP_202008428.1">
    <property type="nucleotide sequence ID" value="NZ_JAERRB010000002.1"/>
</dbReference>
<proteinExistence type="predicted"/>
<feature type="domain" description="TonB C-terminal" evidence="2">
    <location>
        <begin position="24"/>
        <end position="120"/>
    </location>
</feature>
<keyword evidence="4" id="KW-1185">Reference proteome</keyword>
<dbReference type="Gene3D" id="3.30.1150.10">
    <property type="match status" value="1"/>
</dbReference>
<dbReference type="Proteomes" id="UP000613030">
    <property type="component" value="Unassembled WGS sequence"/>
</dbReference>
<comment type="caution">
    <text evidence="3">The sequence shown here is derived from an EMBL/GenBank/DDBJ whole genome shotgun (WGS) entry which is preliminary data.</text>
</comment>
<accession>A0ABS1KRZ9</accession>